<comment type="subcellular location">
    <subcellularLocation>
        <location evidence="1">Nucleus</location>
    </subcellularLocation>
</comment>
<evidence type="ECO:0000256" key="11">
    <source>
        <dbReference type="ARBA" id="ARBA00059784"/>
    </source>
</evidence>
<dbReference type="InterPro" id="IPR023696">
    <property type="entry name" value="Ureohydrolase_dom_sf"/>
</dbReference>
<evidence type="ECO:0000256" key="10">
    <source>
        <dbReference type="ARBA" id="ARBA00048287"/>
    </source>
</evidence>
<dbReference type="GO" id="GO:0040029">
    <property type="term" value="P:epigenetic regulation of gene expression"/>
    <property type="evidence" value="ECO:0007669"/>
    <property type="project" value="TreeGrafter"/>
</dbReference>
<dbReference type="CDD" id="cd09993">
    <property type="entry name" value="HDAC_classIV"/>
    <property type="match status" value="1"/>
</dbReference>
<evidence type="ECO:0000259" key="14">
    <source>
        <dbReference type="Pfam" id="PF00850"/>
    </source>
</evidence>
<keyword evidence="7" id="KW-0805">Transcription regulation</keyword>
<evidence type="ECO:0000256" key="7">
    <source>
        <dbReference type="ARBA" id="ARBA00023015"/>
    </source>
</evidence>
<keyword evidence="5" id="KW-0378">Hydrolase</keyword>
<comment type="catalytic activity">
    <reaction evidence="10">
        <text>N(6)-acetyl-L-lysyl-[histone] + H2O = L-lysyl-[histone] + acetate</text>
        <dbReference type="Rhea" id="RHEA:58196"/>
        <dbReference type="Rhea" id="RHEA-COMP:9845"/>
        <dbReference type="Rhea" id="RHEA-COMP:11338"/>
        <dbReference type="ChEBI" id="CHEBI:15377"/>
        <dbReference type="ChEBI" id="CHEBI:29969"/>
        <dbReference type="ChEBI" id="CHEBI:30089"/>
        <dbReference type="ChEBI" id="CHEBI:61930"/>
        <dbReference type="EC" id="3.5.1.98"/>
    </reaction>
</comment>
<keyword evidence="4" id="KW-0678">Repressor</keyword>
<evidence type="ECO:0000256" key="3">
    <source>
        <dbReference type="ARBA" id="ARBA00012111"/>
    </source>
</evidence>
<comment type="similarity">
    <text evidence="2">Belongs to the histone deacetylase family.</text>
</comment>
<reference evidence="16" key="1">
    <citation type="submission" date="2024-02" db="UniProtKB">
        <authorList>
            <consortium name="WormBaseParasite"/>
        </authorList>
    </citation>
    <scope>IDENTIFICATION</scope>
</reference>
<evidence type="ECO:0000256" key="12">
    <source>
        <dbReference type="ARBA" id="ARBA00065154"/>
    </source>
</evidence>
<dbReference type="Proteomes" id="UP000887575">
    <property type="component" value="Unassembled WGS sequence"/>
</dbReference>
<dbReference type="SUPFAM" id="SSF52768">
    <property type="entry name" value="Arginase/deacetylase"/>
    <property type="match status" value="1"/>
</dbReference>
<proteinExistence type="inferred from homology"/>
<accession>A0AAF3ESN3</accession>
<evidence type="ECO:0000313" key="15">
    <source>
        <dbReference type="Proteomes" id="UP000887575"/>
    </source>
</evidence>
<name>A0AAF3ESN3_9BILA</name>
<evidence type="ECO:0000313" key="16">
    <source>
        <dbReference type="WBParaSite" id="MBELARI_LOCUS17155"/>
    </source>
</evidence>
<organism evidence="15 16">
    <name type="scientific">Mesorhabditis belari</name>
    <dbReference type="NCBI Taxonomy" id="2138241"/>
    <lineage>
        <taxon>Eukaryota</taxon>
        <taxon>Metazoa</taxon>
        <taxon>Ecdysozoa</taxon>
        <taxon>Nematoda</taxon>
        <taxon>Chromadorea</taxon>
        <taxon>Rhabditida</taxon>
        <taxon>Rhabditina</taxon>
        <taxon>Rhabditomorpha</taxon>
        <taxon>Rhabditoidea</taxon>
        <taxon>Rhabditidae</taxon>
        <taxon>Mesorhabditinae</taxon>
        <taxon>Mesorhabditis</taxon>
    </lineage>
</organism>
<dbReference type="EC" id="3.5.1.98" evidence="3"/>
<evidence type="ECO:0000256" key="8">
    <source>
        <dbReference type="ARBA" id="ARBA00023163"/>
    </source>
</evidence>
<dbReference type="InterPro" id="IPR044150">
    <property type="entry name" value="HDAC_classIV"/>
</dbReference>
<evidence type="ECO:0000256" key="5">
    <source>
        <dbReference type="ARBA" id="ARBA00022801"/>
    </source>
</evidence>
<dbReference type="PRINTS" id="PR01270">
    <property type="entry name" value="HDASUPER"/>
</dbReference>
<comment type="function">
    <text evidence="11">Responsible for the deacetylation of lysine residues on the N-terminal part of the core histones (H2A, H2B, H3 and H4). Histone deacetylation gives a tag for epigenetic repression and plays an important role in transcriptional regulation, cell cycle progression and developmental events. Histone deacetylases act via the formation of large multiprotein complexes.</text>
</comment>
<dbReference type="GO" id="GO:0000118">
    <property type="term" value="C:histone deacetylase complex"/>
    <property type="evidence" value="ECO:0007669"/>
    <property type="project" value="TreeGrafter"/>
</dbReference>
<keyword evidence="15" id="KW-1185">Reference proteome</keyword>
<evidence type="ECO:0000256" key="6">
    <source>
        <dbReference type="ARBA" id="ARBA00022853"/>
    </source>
</evidence>
<dbReference type="PANTHER" id="PTHR10625">
    <property type="entry name" value="HISTONE DEACETYLASE HDAC1-RELATED"/>
    <property type="match status" value="1"/>
</dbReference>
<dbReference type="GO" id="GO:0141221">
    <property type="term" value="F:histone deacetylase activity, hydrolytic mechanism"/>
    <property type="evidence" value="ECO:0007669"/>
    <property type="project" value="UniProtKB-EC"/>
</dbReference>
<comment type="subunit">
    <text evidence="12">Interacts with HDAC6.</text>
</comment>
<dbReference type="InterPro" id="IPR023801">
    <property type="entry name" value="His_deacetylse_dom"/>
</dbReference>
<dbReference type="InterPro" id="IPR037138">
    <property type="entry name" value="His_deacetylse_dom_sf"/>
</dbReference>
<evidence type="ECO:0000256" key="9">
    <source>
        <dbReference type="ARBA" id="ARBA00023242"/>
    </source>
</evidence>
<dbReference type="WBParaSite" id="MBELARI_LOCUS17155">
    <property type="protein sequence ID" value="MBELARI_LOCUS17155"/>
    <property type="gene ID" value="MBELARI_LOCUS17155"/>
</dbReference>
<feature type="domain" description="Histone deacetylase" evidence="14">
    <location>
        <begin position="104"/>
        <end position="382"/>
    </location>
</feature>
<dbReference type="FunFam" id="3.40.800.20:FF:000009">
    <property type="entry name" value="Histone deacetylase 11"/>
    <property type="match status" value="1"/>
</dbReference>
<dbReference type="Gene3D" id="3.40.800.20">
    <property type="entry name" value="Histone deacetylase domain"/>
    <property type="match status" value="1"/>
</dbReference>
<evidence type="ECO:0000256" key="2">
    <source>
        <dbReference type="ARBA" id="ARBA00005947"/>
    </source>
</evidence>
<keyword evidence="6" id="KW-0156">Chromatin regulator</keyword>
<dbReference type="AlphaFoldDB" id="A0AAF3ESN3"/>
<dbReference type="PANTHER" id="PTHR10625:SF23">
    <property type="entry name" value="HISTONE DEACETYLASE 11"/>
    <property type="match status" value="1"/>
</dbReference>
<keyword evidence="9" id="KW-0539">Nucleus</keyword>
<evidence type="ECO:0000256" key="4">
    <source>
        <dbReference type="ARBA" id="ARBA00022491"/>
    </source>
</evidence>
<protein>
    <recommendedName>
        <fullName evidence="13">Histone deacetylase 11</fullName>
        <ecNumber evidence="3">3.5.1.98</ecNumber>
    </recommendedName>
</protein>
<sequence length="397" mass="44562">MNRICEGIKCSRQTIPRPTKSKYYLISHLCITNNRMADGGVDGHRNEPGTSRIEQSPIKTTVHMSKEECAALATNLFLPIGDHQVPVIFHSEYDVKFFGIEKYHVFDASKWGKVFQRLKEIQLLSDHSVVEPREAKKRDLRIVHTAAYLNSLQCSCEVAKIVEMPIVAMIPCCLLDRYLLKRMRFHVGGTVAACRLALIKNWAINIGGGFHHASSSRGGGFCIYADISLAVKMLFLLNLVNKVIILDVDAHQGNGHERDFLDDPRVFIVDVYNPDIYPHDVEAKNAISRGVEMRSRTGDIAYLSMLETSMDTVFGEFSADLIVYNAGTDSLMGDPLGRLDLTPHGIVARDELVFRLAQEHSIPIAMVTSGGYQQDNWKVIADSIKNLHEKKLIYLHP</sequence>
<keyword evidence="8" id="KW-0804">Transcription</keyword>
<evidence type="ECO:0000256" key="1">
    <source>
        <dbReference type="ARBA" id="ARBA00004123"/>
    </source>
</evidence>
<evidence type="ECO:0000256" key="13">
    <source>
        <dbReference type="ARBA" id="ARBA00072450"/>
    </source>
</evidence>
<dbReference type="Pfam" id="PF00850">
    <property type="entry name" value="Hist_deacetyl"/>
    <property type="match status" value="1"/>
</dbReference>
<dbReference type="InterPro" id="IPR000286">
    <property type="entry name" value="HDACs"/>
</dbReference>